<feature type="domain" description="Major facilitator superfamily (MFS) profile" evidence="7">
    <location>
        <begin position="20"/>
        <end position="430"/>
    </location>
</feature>
<keyword evidence="5" id="KW-0325">Glycoprotein</keyword>
<evidence type="ECO:0000259" key="7">
    <source>
        <dbReference type="PROSITE" id="PS50850"/>
    </source>
</evidence>
<protein>
    <recommendedName>
        <fullName evidence="7">Major facilitator superfamily (MFS) profile domain-containing protein</fullName>
    </recommendedName>
</protein>
<evidence type="ECO:0000256" key="5">
    <source>
        <dbReference type="ARBA" id="ARBA00023180"/>
    </source>
</evidence>
<dbReference type="PANTHER" id="PTHR23502">
    <property type="entry name" value="MAJOR FACILITATOR SUPERFAMILY"/>
    <property type="match status" value="1"/>
</dbReference>
<dbReference type="GO" id="GO:0022857">
    <property type="term" value="F:transmembrane transporter activity"/>
    <property type="evidence" value="ECO:0007669"/>
    <property type="project" value="InterPro"/>
</dbReference>
<dbReference type="GO" id="GO:0005886">
    <property type="term" value="C:plasma membrane"/>
    <property type="evidence" value="ECO:0007669"/>
    <property type="project" value="TreeGrafter"/>
</dbReference>
<comment type="subcellular location">
    <subcellularLocation>
        <location evidence="1">Membrane</location>
        <topology evidence="1">Multi-pass membrane protein</topology>
    </subcellularLocation>
</comment>
<keyword evidence="3 6" id="KW-1133">Transmembrane helix</keyword>
<evidence type="ECO:0000313" key="8">
    <source>
        <dbReference type="EMBL" id="RSL86083.1"/>
    </source>
</evidence>
<feature type="transmembrane region" description="Helical" evidence="6">
    <location>
        <begin position="87"/>
        <end position="107"/>
    </location>
</feature>
<dbReference type="PANTHER" id="PTHR23502:SF152">
    <property type="entry name" value="MAJOR FACILITATOR SUPERFAMILY (MFS) PROFILE DOMAIN-CONTAINING PROTEIN-RELATED"/>
    <property type="match status" value="1"/>
</dbReference>
<dbReference type="AlphaFoldDB" id="A0A428S8T1"/>
<gene>
    <name evidence="8" type="ORF">CDV31_016460</name>
</gene>
<dbReference type="Pfam" id="PF07690">
    <property type="entry name" value="MFS_1"/>
    <property type="match status" value="1"/>
</dbReference>
<evidence type="ECO:0000256" key="2">
    <source>
        <dbReference type="ARBA" id="ARBA00022692"/>
    </source>
</evidence>
<keyword evidence="9" id="KW-1185">Reference proteome</keyword>
<evidence type="ECO:0000313" key="9">
    <source>
        <dbReference type="Proteomes" id="UP000288429"/>
    </source>
</evidence>
<dbReference type="SUPFAM" id="SSF103473">
    <property type="entry name" value="MFS general substrate transporter"/>
    <property type="match status" value="1"/>
</dbReference>
<sequence>MATSMDEQVLSLAPWRRWVILFTVSWMPLPVNFSVASILAAAPEVAVDLSVPTTTISTANAGVLAAMAVSSLIWFPIESLVGRRRTYLAAACLLCLCSIGAAVVPTIAGFTSIWVIGGTTGVVFLVSGQTVLADIFEPTVRGTAVGLFMGSHVSAQMIAPLTGGVMATHTTWRAIYGLQGGMAFLGIALAYFYIPEDMPKPSAEVSAQVTRTSFSAVLRLFSPLPVFQTLRYTEVLLSNICCGLLSFNLYGMLSAVRFAISERFDLSSPQTSSLFYLAPGSGFVLGSIIGGILSDMTVKRYIVIRGGLRLPRDRLRAGLVNMLLVLPGGNLAFGWSLQERVGGMALPAVGAFGAGFGLMASFSSLNTYAAEVLPEKKREIISCKYIFQYGFSAGCVSSRLTTLNRLGVGWAFSISKLWASVKNYFWNRAS</sequence>
<feature type="transmembrane region" description="Helical" evidence="6">
    <location>
        <begin position="113"/>
        <end position="133"/>
    </location>
</feature>
<dbReference type="InterPro" id="IPR020846">
    <property type="entry name" value="MFS_dom"/>
</dbReference>
<dbReference type="InterPro" id="IPR011701">
    <property type="entry name" value="MFS"/>
</dbReference>
<dbReference type="Proteomes" id="UP000288429">
    <property type="component" value="Unassembled WGS sequence"/>
</dbReference>
<name>A0A428S8T1_9HYPO</name>
<keyword evidence="4 6" id="KW-0472">Membrane</keyword>
<evidence type="ECO:0000256" key="4">
    <source>
        <dbReference type="ARBA" id="ARBA00023136"/>
    </source>
</evidence>
<evidence type="ECO:0000256" key="3">
    <source>
        <dbReference type="ARBA" id="ARBA00022989"/>
    </source>
</evidence>
<keyword evidence="2 6" id="KW-0812">Transmembrane</keyword>
<feature type="transmembrane region" description="Helical" evidence="6">
    <location>
        <begin position="145"/>
        <end position="168"/>
    </location>
</feature>
<dbReference type="PROSITE" id="PS50850">
    <property type="entry name" value="MFS"/>
    <property type="match status" value="1"/>
</dbReference>
<proteinExistence type="predicted"/>
<feature type="transmembrane region" description="Helical" evidence="6">
    <location>
        <begin position="273"/>
        <end position="294"/>
    </location>
</feature>
<dbReference type="InterPro" id="IPR036259">
    <property type="entry name" value="MFS_trans_sf"/>
</dbReference>
<feature type="transmembrane region" description="Helical" evidence="6">
    <location>
        <begin position="20"/>
        <end position="42"/>
    </location>
</feature>
<accession>A0A428S8T1</accession>
<organism evidence="8 9">
    <name type="scientific">Fusarium ambrosium</name>
    <dbReference type="NCBI Taxonomy" id="131363"/>
    <lineage>
        <taxon>Eukaryota</taxon>
        <taxon>Fungi</taxon>
        <taxon>Dikarya</taxon>
        <taxon>Ascomycota</taxon>
        <taxon>Pezizomycotina</taxon>
        <taxon>Sordariomycetes</taxon>
        <taxon>Hypocreomycetidae</taxon>
        <taxon>Hypocreales</taxon>
        <taxon>Nectriaceae</taxon>
        <taxon>Fusarium</taxon>
        <taxon>Fusarium solani species complex</taxon>
    </lineage>
</organism>
<evidence type="ECO:0000256" key="1">
    <source>
        <dbReference type="ARBA" id="ARBA00004141"/>
    </source>
</evidence>
<comment type="caution">
    <text evidence="8">The sequence shown here is derived from an EMBL/GenBank/DDBJ whole genome shotgun (WGS) entry which is preliminary data.</text>
</comment>
<dbReference type="EMBL" id="NIZV01000542">
    <property type="protein sequence ID" value="RSL86083.1"/>
    <property type="molecule type" value="Genomic_DNA"/>
</dbReference>
<evidence type="ECO:0000256" key="6">
    <source>
        <dbReference type="SAM" id="Phobius"/>
    </source>
</evidence>
<feature type="transmembrane region" description="Helical" evidence="6">
    <location>
        <begin position="315"/>
        <end position="337"/>
    </location>
</feature>
<feature type="transmembrane region" description="Helical" evidence="6">
    <location>
        <begin position="174"/>
        <end position="194"/>
    </location>
</feature>
<feature type="transmembrane region" description="Helical" evidence="6">
    <location>
        <begin position="235"/>
        <end position="253"/>
    </location>
</feature>
<feature type="transmembrane region" description="Helical" evidence="6">
    <location>
        <begin position="349"/>
        <end position="369"/>
    </location>
</feature>
<feature type="transmembrane region" description="Helical" evidence="6">
    <location>
        <begin position="54"/>
        <end position="75"/>
    </location>
</feature>
<reference evidence="8 9" key="1">
    <citation type="submission" date="2017-06" db="EMBL/GenBank/DDBJ databases">
        <title>Cmopartive genomic analysis of Ambrosia Fusariam Clade fungi.</title>
        <authorList>
            <person name="Stajich J.E."/>
            <person name="Carrillo J."/>
            <person name="Kijimoto T."/>
            <person name="Eskalen A."/>
            <person name="O'Donnell K."/>
            <person name="Kasson M."/>
        </authorList>
    </citation>
    <scope>NUCLEOTIDE SEQUENCE [LARGE SCALE GENOMIC DNA]</scope>
    <source>
        <strain evidence="8 9">NRRL 20438</strain>
    </source>
</reference>
<dbReference type="Gene3D" id="1.20.1250.20">
    <property type="entry name" value="MFS general substrate transporter like domains"/>
    <property type="match status" value="1"/>
</dbReference>